<dbReference type="Pfam" id="PF00149">
    <property type="entry name" value="Metallophos"/>
    <property type="match status" value="1"/>
</dbReference>
<accession>A0A5N0T871</accession>
<reference evidence="7" key="1">
    <citation type="submission" date="2019-09" db="EMBL/GenBank/DDBJ databases">
        <title>Mumia zhuanghuii sp. nov. isolated from the intestinal contents of plateau pika (Ochotona curzoniae) in the Qinghai-Tibet plateau of China.</title>
        <authorList>
            <person name="Tian Z."/>
        </authorList>
    </citation>
    <scope>NUCLEOTIDE SEQUENCE [LARGE SCALE GENOMIC DNA]</scope>
    <source>
        <strain evidence="7">L-033</strain>
    </source>
</reference>
<feature type="signal peptide" evidence="4">
    <location>
        <begin position="1"/>
        <end position="33"/>
    </location>
</feature>
<sequence length="1622" mass="167339">MSFSQRTRRHAALALGLGSVLIGSTFVPAAAFAAEGPGIVINEAFVKGGSANAPFANKFIELYNPGSAAQSLEGWSLQYRSATGTDIANGVQPLTGSIEPGGYFLVALGSNGANGAPLPTPDLSGTGINPGGQNGTLWLADTTVAVDPGEGAVAGAEGVIDLVGYGSSNTFEGSVGPDAGGNGTPNSLVRTGFVDSDDNGADFRVSDTVTPQSATEVVEPTPEPTPEPTDPGPEPEPTDPGAPTLTAIADIQGTGDASPLAGQTVTTEGIVTAVYPTGGYRGFTLQTAGTGGAIDLAVHAASDAIFVYGDAAVTAVQIGQSVRVTGAVSEFRGLTEITPAAASDVTPLTEEAAPVAPAEVAWPATDADREKLESMLLAPQGEFTVTDTYDTNVFGSIGLAAGTSPLITPTEIARPGTPEYDAAVADNAARAVTLDDGASINFGSNANKGIPLPYLSTSAPVRVGAPVTFTTPVILDYRNDLWSLQPTMQLTVENAASVQPAAFGNTRTSAPEDVGGEIQLASFNVLNYFSTTGADANCSSFYTDREGNPVTVNDCPGGPRGAADAANLARQEAKIVAAINALGAEIVSLEEIENSAAFAQDRDVALGELVDALNEDLGGDEWAYAASPSDVPAGEDVIRTAFIYKKDAVTTVGESVIDGDEAFANARHPLAQAFAPVDDEDAVFLAIVNHFKSKGSGSGADADQGDGQGASNASRIAQAQALVDFAEERSAALGTDDVFLLGDFNAYTREDPMKVLAEAGYVDLGSRTGEYTYSYDGASGSLDHILASPSAERLVTGADVWNINAGESIALEYSRYNGNATDFYDESPYRSSDHDPLVVGLDLDRTVELNVLNINDFHGRIDGSTVKFAGTIESLRAEYGEENTLFLSDGDNIGASLFASSVAQDIPTIEVLNALDLRASAVGNHEFDQGLADLTGRVADAADFTYLGANVYRKGTTTPALPEYETFEVDGLTVAVIGAVTEETPTLVSQAGVADLEFGDPVEAVNRVAAELEAAGVVDVIIAEYHEGASDGTPDGATLEEEIAKGQAFGDIVTKTAASVDVIFTGHTHKLYAWDAPVPGVEGATRPVLQTGNYGENIGQVVLSLDPETGDVQGYTSRNVPRVTTPDEELIAAYPRVAEVAGIVQSALAEADVIGAQPVGSVTADITTSFSGGSYVDGAYTGGTRDNRAGQSTLGNLVADSLVDTLSTPARGGAQIGLVNPGGLRSDLLYGDDGVITYAEANAVLPFVNNLWTTTLTGAQFKAVLEEQWQLDEDGNVPSRPYLQLGLSDNVQYTFDTTLPQGSRVTSVLIDGEPLDPAASYRIGSFSFLLQGGDNFRTLAEGTDTRDSGLIDRDAWIGYLQQNPGLSPRFDSRSAEVRGLPASAVRGDAVTFEVGGLDLTSLGSPLTTTLLASFEGSTAVFDPIPVTGGTASVSLTVPADAVDASTIVLQAPETGTEVRLPLTVASGAEVPGTPPPPTTQPQPAPVADLIAALQNAIQVVAGELRAGERITIFVGTRYAGAWVSVWLYSTPRQLGGWQQVSAEGTVTVTLPDDLTGTHRLVVLDADGNVIGWQEITIAGQRGGGALATTGGSYGGIGGVILAAALLMGLGLTARMIGIRRRV</sequence>
<dbReference type="PANTHER" id="PTHR42834">
    <property type="entry name" value="ENDONUCLEASE/EXONUCLEASE/PHOSPHATASE FAMILY PROTEIN (AFU_ORTHOLOGUE AFUA_3G09210)"/>
    <property type="match status" value="1"/>
</dbReference>
<gene>
    <name evidence="6" type="ORF">F6B40_13170</name>
</gene>
<dbReference type="Pfam" id="PF02872">
    <property type="entry name" value="5_nucleotid_C"/>
    <property type="match status" value="1"/>
</dbReference>
<keyword evidence="3" id="KW-1133">Transmembrane helix</keyword>
<dbReference type="Gene3D" id="3.90.780.10">
    <property type="entry name" value="5'-Nucleotidase, C-terminal domain"/>
    <property type="match status" value="1"/>
</dbReference>
<dbReference type="InterPro" id="IPR036415">
    <property type="entry name" value="Lamin_tail_dom_sf"/>
</dbReference>
<evidence type="ECO:0000313" key="7">
    <source>
        <dbReference type="Proteomes" id="UP000326838"/>
    </source>
</evidence>
<dbReference type="SUPFAM" id="SSF56219">
    <property type="entry name" value="DNase I-like"/>
    <property type="match status" value="1"/>
</dbReference>
<comment type="caution">
    <text evidence="6">The sequence shown here is derived from an EMBL/GenBank/DDBJ whole genome shotgun (WGS) entry which is preliminary data.</text>
</comment>
<dbReference type="Gene3D" id="3.60.10.10">
    <property type="entry name" value="Endonuclease/exonuclease/phosphatase"/>
    <property type="match status" value="1"/>
</dbReference>
<dbReference type="Gene3D" id="3.60.21.10">
    <property type="match status" value="1"/>
</dbReference>
<evidence type="ECO:0000256" key="4">
    <source>
        <dbReference type="SAM" id="SignalP"/>
    </source>
</evidence>
<dbReference type="InterPro" id="IPR029052">
    <property type="entry name" value="Metallo-depent_PP-like"/>
</dbReference>
<evidence type="ECO:0000259" key="5">
    <source>
        <dbReference type="PROSITE" id="PS51841"/>
    </source>
</evidence>
<evidence type="ECO:0000256" key="3">
    <source>
        <dbReference type="SAM" id="Phobius"/>
    </source>
</evidence>
<keyword evidence="6" id="KW-0378">Hydrolase</keyword>
<keyword evidence="7" id="KW-1185">Reference proteome</keyword>
<dbReference type="GO" id="GO:0009166">
    <property type="term" value="P:nucleotide catabolic process"/>
    <property type="evidence" value="ECO:0007669"/>
    <property type="project" value="InterPro"/>
</dbReference>
<keyword evidence="6" id="KW-0540">Nuclease</keyword>
<feature type="chain" id="PRO_5024379887" evidence="4">
    <location>
        <begin position="34"/>
        <end position="1622"/>
    </location>
</feature>
<feature type="region of interest" description="Disordered" evidence="2">
    <location>
        <begin position="173"/>
        <end position="244"/>
    </location>
</feature>
<dbReference type="EMBL" id="VYUY01000018">
    <property type="protein sequence ID" value="KAA9131233.1"/>
    <property type="molecule type" value="Genomic_DNA"/>
</dbReference>
<protein>
    <submittedName>
        <fullName evidence="6">ExeM/NucH family extracellular endonuclease</fullName>
    </submittedName>
</protein>
<dbReference type="NCBIfam" id="NF033681">
    <property type="entry name" value="ExeM_NucH_DNase"/>
    <property type="match status" value="1"/>
</dbReference>
<feature type="compositionally biased region" description="Pro residues" evidence="2">
    <location>
        <begin position="221"/>
        <end position="240"/>
    </location>
</feature>
<evidence type="ECO:0000256" key="2">
    <source>
        <dbReference type="SAM" id="MobiDB-lite"/>
    </source>
</evidence>
<dbReference type="CDD" id="cd04486">
    <property type="entry name" value="YhcR_OBF_like"/>
    <property type="match status" value="1"/>
</dbReference>
<dbReference type="InterPro" id="IPR001322">
    <property type="entry name" value="Lamin_tail_dom"/>
</dbReference>
<dbReference type="InterPro" id="IPR008334">
    <property type="entry name" value="5'-Nucleotdase_C"/>
</dbReference>
<dbReference type="PRINTS" id="PR01607">
    <property type="entry name" value="APYRASEFAMLY"/>
</dbReference>
<dbReference type="InterPro" id="IPR036691">
    <property type="entry name" value="Endo/exonu/phosph_ase_sf"/>
</dbReference>
<dbReference type="GO" id="GO:0016787">
    <property type="term" value="F:hydrolase activity"/>
    <property type="evidence" value="ECO:0007669"/>
    <property type="project" value="InterPro"/>
</dbReference>
<keyword evidence="3" id="KW-0472">Membrane</keyword>
<dbReference type="SUPFAM" id="SSF56300">
    <property type="entry name" value="Metallo-dependent phosphatases"/>
    <property type="match status" value="1"/>
</dbReference>
<keyword evidence="3" id="KW-0812">Transmembrane</keyword>
<dbReference type="CDD" id="cd10283">
    <property type="entry name" value="MnuA_DNase1-like"/>
    <property type="match status" value="1"/>
</dbReference>
<dbReference type="GO" id="GO:0004519">
    <property type="term" value="F:endonuclease activity"/>
    <property type="evidence" value="ECO:0007669"/>
    <property type="project" value="UniProtKB-KW"/>
</dbReference>
<feature type="transmembrane region" description="Helical" evidence="3">
    <location>
        <begin position="1593"/>
        <end position="1613"/>
    </location>
</feature>
<dbReference type="Proteomes" id="UP000326838">
    <property type="component" value="Unassembled WGS sequence"/>
</dbReference>
<name>A0A5N0T871_9MICO</name>
<feature type="domain" description="LTD" evidence="5">
    <location>
        <begin position="28"/>
        <end position="167"/>
    </location>
</feature>
<dbReference type="InterPro" id="IPR036907">
    <property type="entry name" value="5'-Nucleotdase_C_sf"/>
</dbReference>
<dbReference type="SUPFAM" id="SSF55816">
    <property type="entry name" value="5'-nucleotidase (syn. UDP-sugar hydrolase), C-terminal domain"/>
    <property type="match status" value="1"/>
</dbReference>
<proteinExistence type="predicted"/>
<evidence type="ECO:0000313" key="6">
    <source>
        <dbReference type="EMBL" id="KAA9131233.1"/>
    </source>
</evidence>
<keyword evidence="6" id="KW-0255">Endonuclease</keyword>
<evidence type="ECO:0000256" key="1">
    <source>
        <dbReference type="ARBA" id="ARBA00022729"/>
    </source>
</evidence>
<dbReference type="InterPro" id="IPR006179">
    <property type="entry name" value="5_nucleotidase/apyrase"/>
</dbReference>
<dbReference type="PANTHER" id="PTHR42834:SF1">
    <property type="entry name" value="ENDONUCLEASE_EXONUCLEASE_PHOSPHATASE FAMILY PROTEIN (AFU_ORTHOLOGUE AFUA_3G09210)"/>
    <property type="match status" value="1"/>
</dbReference>
<dbReference type="Pfam" id="PF03372">
    <property type="entry name" value="Exo_endo_phos"/>
    <property type="match status" value="1"/>
</dbReference>
<dbReference type="InterPro" id="IPR005135">
    <property type="entry name" value="Endo/exonuclease/phosphatase"/>
</dbReference>
<dbReference type="InterPro" id="IPR047971">
    <property type="entry name" value="ExeM-like"/>
</dbReference>
<dbReference type="Pfam" id="PF00932">
    <property type="entry name" value="LTD"/>
    <property type="match status" value="1"/>
</dbReference>
<organism evidence="6 7">
    <name type="scientific">Microbacterium caowuchunii</name>
    <dbReference type="NCBI Taxonomy" id="2614638"/>
    <lineage>
        <taxon>Bacteria</taxon>
        <taxon>Bacillati</taxon>
        <taxon>Actinomycetota</taxon>
        <taxon>Actinomycetes</taxon>
        <taxon>Micrococcales</taxon>
        <taxon>Microbacteriaceae</taxon>
        <taxon>Microbacterium</taxon>
    </lineage>
</organism>
<dbReference type="PROSITE" id="PS51841">
    <property type="entry name" value="LTD"/>
    <property type="match status" value="1"/>
</dbReference>
<dbReference type="SUPFAM" id="SSF74853">
    <property type="entry name" value="Lamin A/C globular tail domain"/>
    <property type="match status" value="1"/>
</dbReference>
<keyword evidence="1 4" id="KW-0732">Signal</keyword>
<dbReference type="RefSeq" id="WP_150894771.1">
    <property type="nucleotide sequence ID" value="NZ_VYUY01000018.1"/>
</dbReference>
<dbReference type="InterPro" id="IPR004843">
    <property type="entry name" value="Calcineurin-like_PHP"/>
</dbReference>